<accession>S3K1J8</accession>
<dbReference type="GO" id="GO:0003676">
    <property type="term" value="F:nucleic acid binding"/>
    <property type="evidence" value="ECO:0007669"/>
    <property type="project" value="InterPro"/>
</dbReference>
<dbReference type="Gene3D" id="1.10.8.10">
    <property type="entry name" value="DNA helicase RuvA subunit, C-terminal domain"/>
    <property type="match status" value="1"/>
</dbReference>
<evidence type="ECO:0000256" key="2">
    <source>
        <dbReference type="ARBA" id="ARBA00022679"/>
    </source>
</evidence>
<dbReference type="InterPro" id="IPR050320">
    <property type="entry name" value="N5-glutamine_MTase"/>
</dbReference>
<organism evidence="5 6">
    <name type="scientific">Treponema maltophilum ATCC 51939</name>
    <dbReference type="NCBI Taxonomy" id="1125699"/>
    <lineage>
        <taxon>Bacteria</taxon>
        <taxon>Pseudomonadati</taxon>
        <taxon>Spirochaetota</taxon>
        <taxon>Spirochaetia</taxon>
        <taxon>Spirochaetales</taxon>
        <taxon>Treponemataceae</taxon>
        <taxon>Treponema</taxon>
    </lineage>
</organism>
<dbReference type="SUPFAM" id="SSF53335">
    <property type="entry name" value="S-adenosyl-L-methionine-dependent methyltransferases"/>
    <property type="match status" value="1"/>
</dbReference>
<dbReference type="PATRIC" id="fig|1125699.3.peg.95"/>
<comment type="caution">
    <text evidence="5">The sequence shown here is derived from an EMBL/GenBank/DDBJ whole genome shotgun (WGS) entry which is preliminary data.</text>
</comment>
<evidence type="ECO:0000259" key="4">
    <source>
        <dbReference type="Pfam" id="PF17827"/>
    </source>
</evidence>
<dbReference type="Pfam" id="PF17827">
    <property type="entry name" value="PrmC_N"/>
    <property type="match status" value="1"/>
</dbReference>
<keyword evidence="3" id="KW-0949">S-adenosyl-L-methionine</keyword>
<dbReference type="NCBIfam" id="TIGR00536">
    <property type="entry name" value="hemK_fam"/>
    <property type="match status" value="1"/>
</dbReference>
<feature type="domain" description="Release factor glutamine methyltransferase N-terminal" evidence="4">
    <location>
        <begin position="17"/>
        <end position="80"/>
    </location>
</feature>
<dbReference type="RefSeq" id="WP_016524405.1">
    <property type="nucleotide sequence ID" value="NZ_KE332518.1"/>
</dbReference>
<evidence type="ECO:0000256" key="3">
    <source>
        <dbReference type="ARBA" id="ARBA00022691"/>
    </source>
</evidence>
<dbReference type="CDD" id="cd02440">
    <property type="entry name" value="AdoMet_MTases"/>
    <property type="match status" value="1"/>
</dbReference>
<dbReference type="Gene3D" id="3.40.50.150">
    <property type="entry name" value="Vaccinia Virus protein VP39"/>
    <property type="match status" value="1"/>
</dbReference>
<keyword evidence="2 5" id="KW-0808">Transferase</keyword>
<sequence length="317" mass="34302">MTIREARRSAIGLLESSALSKQVSPTSALDVDCLLCAVLHTNRSALLAHDEQSLSPSQYKAFCKAVEKRQTGLPVAYIVGHKEFFGFDFCVSPAVLIPKSDTELLVELALGEFEKRAVALKESAHGGKAQLYIADVCTGSGCVILSTLKTLEQKHSELCKNIRLVCHASDISEKALRVARKNADRLLNSSAIEKPRFFCADLLGFSPPAGSVSENRYDIIVSNPPYVPSKTAAELLEDGRSEPLLALDGGKDGLDIIRRLVPQAFTALKKGGVFLVETGEYNAGETRSLMTKSGFIDIVTYNDFGGLPRVTRGVKAK</sequence>
<protein>
    <submittedName>
        <fullName evidence="5">Protein-(Glutamine-N5) methyltransferase, release factor-specific</fullName>
    </submittedName>
</protein>
<dbReference type="OrthoDB" id="9800643at2"/>
<dbReference type="PANTHER" id="PTHR18895:SF74">
    <property type="entry name" value="MTRF1L RELEASE FACTOR GLUTAMINE METHYLTRANSFERASE"/>
    <property type="match status" value="1"/>
</dbReference>
<dbReference type="InterPro" id="IPR040758">
    <property type="entry name" value="PrmC_N"/>
</dbReference>
<dbReference type="PROSITE" id="PS00092">
    <property type="entry name" value="N6_MTASE"/>
    <property type="match status" value="1"/>
</dbReference>
<dbReference type="PANTHER" id="PTHR18895">
    <property type="entry name" value="HEMK METHYLTRANSFERASE"/>
    <property type="match status" value="1"/>
</dbReference>
<keyword evidence="6" id="KW-1185">Reference proteome</keyword>
<evidence type="ECO:0000313" key="5">
    <source>
        <dbReference type="EMBL" id="EPF32108.1"/>
    </source>
</evidence>
<keyword evidence="1 5" id="KW-0489">Methyltransferase</keyword>
<evidence type="ECO:0000313" key="6">
    <source>
        <dbReference type="Proteomes" id="UP000014541"/>
    </source>
</evidence>
<dbReference type="InterPro" id="IPR004556">
    <property type="entry name" value="HemK-like"/>
</dbReference>
<dbReference type="EMBL" id="ATFF01000002">
    <property type="protein sequence ID" value="EPF32108.1"/>
    <property type="molecule type" value="Genomic_DNA"/>
</dbReference>
<dbReference type="NCBIfam" id="TIGR03534">
    <property type="entry name" value="RF_mod_PrmC"/>
    <property type="match status" value="1"/>
</dbReference>
<dbReference type="eggNOG" id="COG2890">
    <property type="taxonomic scope" value="Bacteria"/>
</dbReference>
<reference evidence="5 6" key="1">
    <citation type="submission" date="2013-04" db="EMBL/GenBank/DDBJ databases">
        <title>The Genome Sequence of Treponema maltophilum ATCC 51939.</title>
        <authorList>
            <consortium name="The Broad Institute Genomics Platform"/>
            <person name="Earl A."/>
            <person name="Ward D."/>
            <person name="Feldgarden M."/>
            <person name="Gevers D."/>
            <person name="Leonetti C."/>
            <person name="Blanton J.M."/>
            <person name="Dewhirst F.E."/>
            <person name="Izard J."/>
            <person name="Walker B."/>
            <person name="Young S."/>
            <person name="Zeng Q."/>
            <person name="Gargeya S."/>
            <person name="Fitzgerald M."/>
            <person name="Haas B."/>
            <person name="Abouelleil A."/>
            <person name="Allen A.W."/>
            <person name="Alvarado L."/>
            <person name="Arachchi H.M."/>
            <person name="Berlin A.M."/>
            <person name="Chapman S.B."/>
            <person name="Gainer-Dewar J."/>
            <person name="Goldberg J."/>
            <person name="Griggs A."/>
            <person name="Gujja S."/>
            <person name="Hansen M."/>
            <person name="Howarth C."/>
            <person name="Imamovic A."/>
            <person name="Ireland A."/>
            <person name="Larimer J."/>
            <person name="McCowan C."/>
            <person name="Murphy C."/>
            <person name="Pearson M."/>
            <person name="Poon T.W."/>
            <person name="Priest M."/>
            <person name="Roberts A."/>
            <person name="Saif S."/>
            <person name="Shea T."/>
            <person name="Sisk P."/>
            <person name="Sykes S."/>
            <person name="Wortman J."/>
            <person name="Nusbaum C."/>
            <person name="Birren B."/>
        </authorList>
    </citation>
    <scope>NUCLEOTIDE SEQUENCE [LARGE SCALE GENOMIC DNA]</scope>
    <source>
        <strain evidence="5 6">ATCC 51939</strain>
    </source>
</reference>
<evidence type="ECO:0000256" key="1">
    <source>
        <dbReference type="ARBA" id="ARBA00022603"/>
    </source>
</evidence>
<proteinExistence type="predicted"/>
<name>S3K1J8_TREMA</name>
<dbReference type="HOGENOM" id="CLU_018398_3_1_12"/>
<dbReference type="InterPro" id="IPR029063">
    <property type="entry name" value="SAM-dependent_MTases_sf"/>
</dbReference>
<dbReference type="Proteomes" id="UP000014541">
    <property type="component" value="Unassembled WGS sequence"/>
</dbReference>
<gene>
    <name evidence="5" type="ORF">HMPREF9194_00097</name>
</gene>
<dbReference type="STRING" id="1125699.HMPREF9194_00097"/>
<dbReference type="GO" id="GO:0032259">
    <property type="term" value="P:methylation"/>
    <property type="evidence" value="ECO:0007669"/>
    <property type="project" value="UniProtKB-KW"/>
</dbReference>
<dbReference type="GO" id="GO:0008276">
    <property type="term" value="F:protein methyltransferase activity"/>
    <property type="evidence" value="ECO:0007669"/>
    <property type="project" value="InterPro"/>
</dbReference>
<dbReference type="AlphaFoldDB" id="S3K1J8"/>
<dbReference type="InterPro" id="IPR019874">
    <property type="entry name" value="RF_methyltr_PrmC"/>
</dbReference>
<dbReference type="InterPro" id="IPR002052">
    <property type="entry name" value="DNA_methylase_N6_adenine_CS"/>
</dbReference>